<dbReference type="EMBL" id="LSBI01000001">
    <property type="protein sequence ID" value="OAQ95286.1"/>
    <property type="molecule type" value="Genomic_DNA"/>
</dbReference>
<proteinExistence type="predicted"/>
<dbReference type="GeneID" id="28883529"/>
<gene>
    <name evidence="1" type="ORF">VFPBJ_01375</name>
    <name evidence="2" type="ORF">VFPFJ_01396</name>
</gene>
<reference evidence="1 3" key="1">
    <citation type="submission" date="2016-01" db="EMBL/GenBank/DDBJ databases">
        <title>Biosynthesis of antibiotic leucinostatins and their inhibition on Phytophthora in bio-control Purpureocillium lilacinum.</title>
        <authorList>
            <person name="Wang G."/>
            <person name="Liu Z."/>
            <person name="Lin R."/>
            <person name="Li E."/>
            <person name="Mao Z."/>
            <person name="Ling J."/>
            <person name="Yin W."/>
            <person name="Xie B."/>
        </authorList>
    </citation>
    <scope>NUCLEOTIDE SEQUENCE [LARGE SCALE GENOMIC DNA]</scope>
    <source>
        <strain evidence="1">PLBJ-1</strain>
        <strain evidence="2">PLFJ-1</strain>
    </source>
</reference>
<comment type="caution">
    <text evidence="1">The sequence shown here is derived from an EMBL/GenBank/DDBJ whole genome shotgun (WGS) entry which is preliminary data.</text>
</comment>
<dbReference type="AlphaFoldDB" id="A0A179HAM2"/>
<protein>
    <submittedName>
        <fullName evidence="1">Uncharacterized protein</fullName>
    </submittedName>
</protein>
<organism evidence="1 3">
    <name type="scientific">Purpureocillium lilacinum</name>
    <name type="common">Paecilomyces lilacinus</name>
    <dbReference type="NCBI Taxonomy" id="33203"/>
    <lineage>
        <taxon>Eukaryota</taxon>
        <taxon>Fungi</taxon>
        <taxon>Dikarya</taxon>
        <taxon>Ascomycota</taxon>
        <taxon>Pezizomycotina</taxon>
        <taxon>Sordariomycetes</taxon>
        <taxon>Hypocreomycetidae</taxon>
        <taxon>Hypocreales</taxon>
        <taxon>Ophiocordycipitaceae</taxon>
        <taxon>Purpureocillium</taxon>
    </lineage>
</organism>
<evidence type="ECO:0000313" key="2">
    <source>
        <dbReference type="EMBL" id="OAQ95286.1"/>
    </source>
</evidence>
<sequence length="112" mass="12398">MPSCAILQPAFGGRARMRWRAEGVLPIGKPQVLRGLCMRSGRSTNIASSCETMSTAGKSFLGVSEAAIRPLCEANRRVSAKAPIRDCRRVDTWHRGNFLMKIAQRRSHISDK</sequence>
<dbReference type="Proteomes" id="UP000078240">
    <property type="component" value="Unassembled WGS sequence"/>
</dbReference>
<accession>A0A179HAM2</accession>
<name>A0A179HAM2_PURLI</name>
<dbReference type="KEGG" id="plj:28883529"/>
<dbReference type="Proteomes" id="UP000078340">
    <property type="component" value="Unassembled WGS sequence"/>
</dbReference>
<evidence type="ECO:0000313" key="1">
    <source>
        <dbReference type="EMBL" id="OAQ87335.1"/>
    </source>
</evidence>
<evidence type="ECO:0000313" key="3">
    <source>
        <dbReference type="Proteomes" id="UP000078240"/>
    </source>
</evidence>
<dbReference type="EMBL" id="LSBH01000001">
    <property type="protein sequence ID" value="OAQ87335.1"/>
    <property type="molecule type" value="Genomic_DNA"/>
</dbReference>